<dbReference type="EMBL" id="RZNY01000020">
    <property type="protein sequence ID" value="RUT43362.1"/>
    <property type="molecule type" value="Genomic_DNA"/>
</dbReference>
<protein>
    <submittedName>
        <fullName evidence="1">DUF1292 domain-containing protein</fullName>
    </submittedName>
</protein>
<evidence type="ECO:0000313" key="1">
    <source>
        <dbReference type="EMBL" id="RUT43362.1"/>
    </source>
</evidence>
<dbReference type="Pfam" id="PF06949">
    <property type="entry name" value="DUF1292"/>
    <property type="match status" value="1"/>
</dbReference>
<dbReference type="OrthoDB" id="2990381at2"/>
<accession>A0A433Y4W6</accession>
<gene>
    <name evidence="1" type="ORF">EJP82_20585</name>
</gene>
<comment type="caution">
    <text evidence="1">The sequence shown here is derived from an EMBL/GenBank/DDBJ whole genome shotgun (WGS) entry which is preliminary data.</text>
</comment>
<dbReference type="InterPro" id="IPR009711">
    <property type="entry name" value="UPF0473"/>
</dbReference>
<dbReference type="AlphaFoldDB" id="A0A433Y4W6"/>
<reference evidence="1 2" key="1">
    <citation type="submission" date="2018-12" db="EMBL/GenBank/DDBJ databases">
        <authorList>
            <person name="Sun L."/>
            <person name="Chen Z."/>
        </authorList>
    </citation>
    <scope>NUCLEOTIDE SEQUENCE [LARGE SCALE GENOMIC DNA]</scope>
    <source>
        <strain evidence="1 2">DSM 15890</strain>
    </source>
</reference>
<sequence length="101" mass="11520">MMTDFSADKVVWSSRVHDTFGPVVELSDEQGQISYYTIEKEFDVAGNSYAVLISETRSDVQGPEIFRIITTVEGTLELVTIDDDEEWENVSELYDELTFPE</sequence>
<evidence type="ECO:0000313" key="2">
    <source>
        <dbReference type="Proteomes" id="UP000279446"/>
    </source>
</evidence>
<dbReference type="Proteomes" id="UP000279446">
    <property type="component" value="Unassembled WGS sequence"/>
</dbReference>
<organism evidence="1 2">
    <name type="scientific">Paenibacillus anaericanus</name>
    <dbReference type="NCBI Taxonomy" id="170367"/>
    <lineage>
        <taxon>Bacteria</taxon>
        <taxon>Bacillati</taxon>
        <taxon>Bacillota</taxon>
        <taxon>Bacilli</taxon>
        <taxon>Bacillales</taxon>
        <taxon>Paenibacillaceae</taxon>
        <taxon>Paenibacillus</taxon>
    </lineage>
</organism>
<keyword evidence="2" id="KW-1185">Reference proteome</keyword>
<proteinExistence type="predicted"/>
<name>A0A433Y4W6_9BACL</name>